<comment type="caution">
    <text evidence="1">The sequence shown here is derived from an EMBL/GenBank/DDBJ whole genome shotgun (WGS) entry which is preliminary data.</text>
</comment>
<dbReference type="AlphaFoldDB" id="A0A3M7QDG8"/>
<dbReference type="Proteomes" id="UP000276133">
    <property type="component" value="Unassembled WGS sequence"/>
</dbReference>
<proteinExistence type="predicted"/>
<sequence>MKRTCPVFSGPKLSDVIISSGLPIDTRVAFKRIAFNGFADVALNASNAVNNDFIVNESRLYWLYSLPFMKIKRRKPESDKYEINEFEY</sequence>
<evidence type="ECO:0000313" key="2">
    <source>
        <dbReference type="Proteomes" id="UP000276133"/>
    </source>
</evidence>
<organism evidence="1 2">
    <name type="scientific">Brachionus plicatilis</name>
    <name type="common">Marine rotifer</name>
    <name type="synonym">Brachionus muelleri</name>
    <dbReference type="NCBI Taxonomy" id="10195"/>
    <lineage>
        <taxon>Eukaryota</taxon>
        <taxon>Metazoa</taxon>
        <taxon>Spiralia</taxon>
        <taxon>Gnathifera</taxon>
        <taxon>Rotifera</taxon>
        <taxon>Eurotatoria</taxon>
        <taxon>Monogononta</taxon>
        <taxon>Pseudotrocha</taxon>
        <taxon>Ploima</taxon>
        <taxon>Brachionidae</taxon>
        <taxon>Brachionus</taxon>
    </lineage>
</organism>
<name>A0A3M7QDG8_BRAPC</name>
<dbReference type="EMBL" id="REGN01006460">
    <property type="protein sequence ID" value="RNA09476.1"/>
    <property type="molecule type" value="Genomic_DNA"/>
</dbReference>
<reference evidence="1 2" key="1">
    <citation type="journal article" date="2018" name="Sci. Rep.">
        <title>Genomic signatures of local adaptation to the degree of environmental predictability in rotifers.</title>
        <authorList>
            <person name="Franch-Gras L."/>
            <person name="Hahn C."/>
            <person name="Garcia-Roger E.M."/>
            <person name="Carmona M.J."/>
            <person name="Serra M."/>
            <person name="Gomez A."/>
        </authorList>
    </citation>
    <scope>NUCLEOTIDE SEQUENCE [LARGE SCALE GENOMIC DNA]</scope>
    <source>
        <strain evidence="1">HYR1</strain>
    </source>
</reference>
<protein>
    <submittedName>
        <fullName evidence="1">Uncharacterized protein</fullName>
    </submittedName>
</protein>
<gene>
    <name evidence="1" type="ORF">BpHYR1_042925</name>
</gene>
<accession>A0A3M7QDG8</accession>
<evidence type="ECO:0000313" key="1">
    <source>
        <dbReference type="EMBL" id="RNA09476.1"/>
    </source>
</evidence>
<keyword evidence="2" id="KW-1185">Reference proteome</keyword>